<evidence type="ECO:0000256" key="2">
    <source>
        <dbReference type="ARBA" id="ARBA00023125"/>
    </source>
</evidence>
<evidence type="ECO:0000313" key="6">
    <source>
        <dbReference type="Proteomes" id="UP000680206"/>
    </source>
</evidence>
<evidence type="ECO:0000256" key="1">
    <source>
        <dbReference type="ARBA" id="ARBA00023015"/>
    </source>
</evidence>
<dbReference type="InterPro" id="IPR008920">
    <property type="entry name" value="TF_FadR/GntR_C"/>
</dbReference>
<reference evidence="5 6" key="1">
    <citation type="submission" date="2021-03" db="EMBL/GenBank/DDBJ databases">
        <title>Actinomadura violae sp. nov., isolated from lichen in Thailand.</title>
        <authorList>
            <person name="Kanchanasin P."/>
            <person name="Saeng-In P."/>
            <person name="Phongsopitanun W."/>
            <person name="Yuki M."/>
            <person name="Kudo T."/>
            <person name="Ohkuma M."/>
            <person name="Tanasupawat S."/>
        </authorList>
    </citation>
    <scope>NUCLEOTIDE SEQUENCE [LARGE SCALE GENOMIC DNA]</scope>
    <source>
        <strain evidence="5 6">LCR2-06</strain>
    </source>
</reference>
<evidence type="ECO:0000259" key="4">
    <source>
        <dbReference type="Pfam" id="PF07729"/>
    </source>
</evidence>
<accession>A0ABS3RN83</accession>
<keyword evidence="1" id="KW-0805">Transcription regulation</keyword>
<dbReference type="EMBL" id="JAGEPF010000006">
    <property type="protein sequence ID" value="MBO2458187.1"/>
    <property type="molecule type" value="Genomic_DNA"/>
</dbReference>
<evidence type="ECO:0000256" key="3">
    <source>
        <dbReference type="ARBA" id="ARBA00023163"/>
    </source>
</evidence>
<name>A0ABS3RN83_9ACTN</name>
<keyword evidence="6" id="KW-1185">Reference proteome</keyword>
<comment type="caution">
    <text evidence="5">The sequence shown here is derived from an EMBL/GenBank/DDBJ whole genome shotgun (WGS) entry which is preliminary data.</text>
</comment>
<dbReference type="SUPFAM" id="SSF48008">
    <property type="entry name" value="GntR ligand-binding domain-like"/>
    <property type="match status" value="1"/>
</dbReference>
<evidence type="ECO:0000313" key="5">
    <source>
        <dbReference type="EMBL" id="MBO2458187.1"/>
    </source>
</evidence>
<sequence length="112" mass="12275">MAEMVDLLAGDAFTLQAYAETVKDTHELIVAGAANDYLADAMAPLQGLSRRFWFAHVVDHQAEIATGSELHTQILRAFLDRDADAAETASHALNDYLVEFSYATLRPAHDPT</sequence>
<feature type="domain" description="GntR C-terminal" evidence="4">
    <location>
        <begin position="14"/>
        <end position="92"/>
    </location>
</feature>
<protein>
    <submittedName>
        <fullName evidence="5">FCD domain-containing protein</fullName>
    </submittedName>
</protein>
<dbReference type="Gene3D" id="1.20.120.530">
    <property type="entry name" value="GntR ligand-binding domain-like"/>
    <property type="match status" value="1"/>
</dbReference>
<dbReference type="Pfam" id="PF07729">
    <property type="entry name" value="FCD"/>
    <property type="match status" value="1"/>
</dbReference>
<keyword evidence="2" id="KW-0238">DNA-binding</keyword>
<proteinExistence type="predicted"/>
<dbReference type="Proteomes" id="UP000680206">
    <property type="component" value="Unassembled WGS sequence"/>
</dbReference>
<keyword evidence="3" id="KW-0804">Transcription</keyword>
<dbReference type="InterPro" id="IPR011711">
    <property type="entry name" value="GntR_C"/>
</dbReference>
<gene>
    <name evidence="5" type="ORF">J4709_11465</name>
</gene>
<organism evidence="5 6">
    <name type="scientific">Actinomadura violacea</name>
    <dbReference type="NCBI Taxonomy" id="2819934"/>
    <lineage>
        <taxon>Bacteria</taxon>
        <taxon>Bacillati</taxon>
        <taxon>Actinomycetota</taxon>
        <taxon>Actinomycetes</taxon>
        <taxon>Streptosporangiales</taxon>
        <taxon>Thermomonosporaceae</taxon>
        <taxon>Actinomadura</taxon>
    </lineage>
</organism>